<dbReference type="SUPFAM" id="SSF55729">
    <property type="entry name" value="Acyl-CoA N-acyltransferases (Nat)"/>
    <property type="match status" value="1"/>
</dbReference>
<evidence type="ECO:0000313" key="4">
    <source>
        <dbReference type="Proteomes" id="UP000736672"/>
    </source>
</evidence>
<reference evidence="3" key="1">
    <citation type="journal article" date="2021" name="Nat. Commun.">
        <title>Genetic determinants of endophytism in the Arabidopsis root mycobiome.</title>
        <authorList>
            <person name="Mesny F."/>
            <person name="Miyauchi S."/>
            <person name="Thiergart T."/>
            <person name="Pickel B."/>
            <person name="Atanasova L."/>
            <person name="Karlsson M."/>
            <person name="Huettel B."/>
            <person name="Barry K.W."/>
            <person name="Haridas S."/>
            <person name="Chen C."/>
            <person name="Bauer D."/>
            <person name="Andreopoulos W."/>
            <person name="Pangilinan J."/>
            <person name="LaButti K."/>
            <person name="Riley R."/>
            <person name="Lipzen A."/>
            <person name="Clum A."/>
            <person name="Drula E."/>
            <person name="Henrissat B."/>
            <person name="Kohler A."/>
            <person name="Grigoriev I.V."/>
            <person name="Martin F.M."/>
            <person name="Hacquard S."/>
        </authorList>
    </citation>
    <scope>NUCLEOTIDE SEQUENCE</scope>
    <source>
        <strain evidence="3">FSSC 5 MPI-SDFR-AT-0091</strain>
    </source>
</reference>
<gene>
    <name evidence="3" type="ORF">B0J15DRAFT_483645</name>
</gene>
<dbReference type="InterPro" id="IPR016181">
    <property type="entry name" value="Acyl_CoA_acyltransferase"/>
</dbReference>
<proteinExistence type="predicted"/>
<feature type="domain" description="N-acetyltransferase" evidence="2">
    <location>
        <begin position="52"/>
        <end position="241"/>
    </location>
</feature>
<dbReference type="InterPro" id="IPR050769">
    <property type="entry name" value="NAT_camello-type"/>
</dbReference>
<dbReference type="Pfam" id="PF00583">
    <property type="entry name" value="Acetyltransf_1"/>
    <property type="match status" value="1"/>
</dbReference>
<dbReference type="AlphaFoldDB" id="A0A9P9L2U8"/>
<accession>A0A9P9L2U8</accession>
<dbReference type="OrthoDB" id="41532at2759"/>
<dbReference type="InterPro" id="IPR000182">
    <property type="entry name" value="GNAT_dom"/>
</dbReference>
<dbReference type="Gene3D" id="3.40.630.30">
    <property type="match status" value="1"/>
</dbReference>
<name>A0A9P9L2U8_FUSSL</name>
<evidence type="ECO:0000256" key="1">
    <source>
        <dbReference type="ARBA" id="ARBA00022679"/>
    </source>
</evidence>
<organism evidence="3 4">
    <name type="scientific">Fusarium solani</name>
    <name type="common">Filamentous fungus</name>
    <dbReference type="NCBI Taxonomy" id="169388"/>
    <lineage>
        <taxon>Eukaryota</taxon>
        <taxon>Fungi</taxon>
        <taxon>Dikarya</taxon>
        <taxon>Ascomycota</taxon>
        <taxon>Pezizomycotina</taxon>
        <taxon>Sordariomycetes</taxon>
        <taxon>Hypocreomycetidae</taxon>
        <taxon>Hypocreales</taxon>
        <taxon>Nectriaceae</taxon>
        <taxon>Fusarium</taxon>
        <taxon>Fusarium solani species complex</taxon>
    </lineage>
</organism>
<comment type="caution">
    <text evidence="3">The sequence shown here is derived from an EMBL/GenBank/DDBJ whole genome shotgun (WGS) entry which is preliminary data.</text>
</comment>
<dbReference type="Proteomes" id="UP000736672">
    <property type="component" value="Unassembled WGS sequence"/>
</dbReference>
<dbReference type="PROSITE" id="PS51186">
    <property type="entry name" value="GNAT"/>
    <property type="match status" value="1"/>
</dbReference>
<dbReference type="PANTHER" id="PTHR13947">
    <property type="entry name" value="GNAT FAMILY N-ACETYLTRANSFERASE"/>
    <property type="match status" value="1"/>
</dbReference>
<evidence type="ECO:0000313" key="3">
    <source>
        <dbReference type="EMBL" id="KAH7273223.1"/>
    </source>
</evidence>
<keyword evidence="4" id="KW-1185">Reference proteome</keyword>
<evidence type="ECO:0000259" key="2">
    <source>
        <dbReference type="PROSITE" id="PS51186"/>
    </source>
</evidence>
<dbReference type="GO" id="GO:0008080">
    <property type="term" value="F:N-acetyltransferase activity"/>
    <property type="evidence" value="ECO:0007669"/>
    <property type="project" value="InterPro"/>
</dbReference>
<dbReference type="EMBL" id="JAGTJS010000003">
    <property type="protein sequence ID" value="KAH7273223.1"/>
    <property type="molecule type" value="Genomic_DNA"/>
</dbReference>
<dbReference type="CDD" id="cd04301">
    <property type="entry name" value="NAT_SF"/>
    <property type="match status" value="1"/>
</dbReference>
<keyword evidence="1" id="KW-0808">Transferase</keyword>
<protein>
    <submittedName>
        <fullName evidence="3">GNAT family acetyltransferase</fullName>
    </submittedName>
</protein>
<sequence length="243" mass="26904">MMQYQRSALPYNLIANTTETCSSNLTTKHNLTMAYTVLQIDKSDTDFPSLVSKYKALRLSALQQTPRAFSSTYEAESKLPDHEWVSRLRNPSKDTFVVVDSDGEWVAQVTVYGPVSAEAYILPPEAGQPPVAPDEDEEKWQMLSLYVLPSHRGKGVAKLLCREAINHLRSLRHAAPRIRVRTMIAPDNLAACALFGSLGFSDAGLCTLVEGLRSNGEAMPEGILSAEYTTRAGIIMTITQHRF</sequence>
<dbReference type="PANTHER" id="PTHR13947:SF37">
    <property type="entry name" value="LD18367P"/>
    <property type="match status" value="1"/>
</dbReference>